<accession>A0ACB9EHZ7</accession>
<gene>
    <name evidence="1" type="ORF">L6452_05761</name>
</gene>
<keyword evidence="2" id="KW-1185">Reference proteome</keyword>
<dbReference type="Proteomes" id="UP001055879">
    <property type="component" value="Linkage Group LG02"/>
</dbReference>
<protein>
    <submittedName>
        <fullName evidence="1">Uncharacterized protein</fullName>
    </submittedName>
</protein>
<reference evidence="1 2" key="2">
    <citation type="journal article" date="2022" name="Mol. Ecol. Resour.">
        <title>The genomes of chicory, endive, great burdock and yacon provide insights into Asteraceae paleo-polyploidization history and plant inulin production.</title>
        <authorList>
            <person name="Fan W."/>
            <person name="Wang S."/>
            <person name="Wang H."/>
            <person name="Wang A."/>
            <person name="Jiang F."/>
            <person name="Liu H."/>
            <person name="Zhao H."/>
            <person name="Xu D."/>
            <person name="Zhang Y."/>
        </authorList>
    </citation>
    <scope>NUCLEOTIDE SEQUENCE [LARGE SCALE GENOMIC DNA]</scope>
    <source>
        <strain evidence="2">cv. Niubang</strain>
    </source>
</reference>
<name>A0ACB9EHZ7_ARCLA</name>
<evidence type="ECO:0000313" key="1">
    <source>
        <dbReference type="EMBL" id="KAI3758208.1"/>
    </source>
</evidence>
<evidence type="ECO:0000313" key="2">
    <source>
        <dbReference type="Proteomes" id="UP001055879"/>
    </source>
</evidence>
<comment type="caution">
    <text evidence="1">The sequence shown here is derived from an EMBL/GenBank/DDBJ whole genome shotgun (WGS) entry which is preliminary data.</text>
</comment>
<proteinExistence type="predicted"/>
<dbReference type="EMBL" id="CM042048">
    <property type="protein sequence ID" value="KAI3758208.1"/>
    <property type="molecule type" value="Genomic_DNA"/>
</dbReference>
<organism evidence="1 2">
    <name type="scientific">Arctium lappa</name>
    <name type="common">Greater burdock</name>
    <name type="synonym">Lappa major</name>
    <dbReference type="NCBI Taxonomy" id="4217"/>
    <lineage>
        <taxon>Eukaryota</taxon>
        <taxon>Viridiplantae</taxon>
        <taxon>Streptophyta</taxon>
        <taxon>Embryophyta</taxon>
        <taxon>Tracheophyta</taxon>
        <taxon>Spermatophyta</taxon>
        <taxon>Magnoliopsida</taxon>
        <taxon>eudicotyledons</taxon>
        <taxon>Gunneridae</taxon>
        <taxon>Pentapetalae</taxon>
        <taxon>asterids</taxon>
        <taxon>campanulids</taxon>
        <taxon>Asterales</taxon>
        <taxon>Asteraceae</taxon>
        <taxon>Carduoideae</taxon>
        <taxon>Cardueae</taxon>
        <taxon>Arctiinae</taxon>
        <taxon>Arctium</taxon>
    </lineage>
</organism>
<sequence>MQMYIRADQIQRSVATTCFVAVELLLLVSVYDGFRRPVTFHDLLIFARGSVIEVRVMASHRNGKGLVKVDHTQLGATANLKASSSFKSKTSNIRHASSDANSDDPVSGRVRVAVRLRPQNAKEMALIR</sequence>
<reference evidence="2" key="1">
    <citation type="journal article" date="2022" name="Mol. Ecol. Resour.">
        <title>The genomes of chicory, endive, great burdock and yacon provide insights into Asteraceae palaeo-polyploidization history and plant inulin production.</title>
        <authorList>
            <person name="Fan W."/>
            <person name="Wang S."/>
            <person name="Wang H."/>
            <person name="Wang A."/>
            <person name="Jiang F."/>
            <person name="Liu H."/>
            <person name="Zhao H."/>
            <person name="Xu D."/>
            <person name="Zhang Y."/>
        </authorList>
    </citation>
    <scope>NUCLEOTIDE SEQUENCE [LARGE SCALE GENOMIC DNA]</scope>
    <source>
        <strain evidence="2">cv. Niubang</strain>
    </source>
</reference>